<proteinExistence type="predicted"/>
<protein>
    <submittedName>
        <fullName evidence="2">Uncharacterized protein</fullName>
    </submittedName>
</protein>
<dbReference type="AlphaFoldDB" id="A0AAI9VAE1"/>
<gene>
    <name evidence="2" type="ORF">CCUS01_00442</name>
</gene>
<feature type="region of interest" description="Disordered" evidence="1">
    <location>
        <begin position="79"/>
        <end position="127"/>
    </location>
</feature>
<keyword evidence="3" id="KW-1185">Reference proteome</keyword>
<feature type="compositionally biased region" description="Polar residues" evidence="1">
    <location>
        <begin position="82"/>
        <end position="92"/>
    </location>
</feature>
<name>A0AAI9VAE1_9PEZI</name>
<evidence type="ECO:0000313" key="3">
    <source>
        <dbReference type="Proteomes" id="UP001239213"/>
    </source>
</evidence>
<dbReference type="EMBL" id="MPDP01000112">
    <property type="protein sequence ID" value="KAK1479888.1"/>
    <property type="molecule type" value="Genomic_DNA"/>
</dbReference>
<reference evidence="2" key="1">
    <citation type="submission" date="2016-11" db="EMBL/GenBank/DDBJ databases">
        <title>The genome sequence of Colletotrichum cuscutae.</title>
        <authorList>
            <person name="Baroncelli R."/>
        </authorList>
    </citation>
    <scope>NUCLEOTIDE SEQUENCE</scope>
    <source>
        <strain evidence="2">IMI 304802</strain>
    </source>
</reference>
<evidence type="ECO:0000256" key="1">
    <source>
        <dbReference type="SAM" id="MobiDB-lite"/>
    </source>
</evidence>
<organism evidence="2 3">
    <name type="scientific">Colletotrichum cuscutae</name>
    <dbReference type="NCBI Taxonomy" id="1209917"/>
    <lineage>
        <taxon>Eukaryota</taxon>
        <taxon>Fungi</taxon>
        <taxon>Dikarya</taxon>
        <taxon>Ascomycota</taxon>
        <taxon>Pezizomycotina</taxon>
        <taxon>Sordariomycetes</taxon>
        <taxon>Hypocreomycetidae</taxon>
        <taxon>Glomerellales</taxon>
        <taxon>Glomerellaceae</taxon>
        <taxon>Colletotrichum</taxon>
        <taxon>Colletotrichum acutatum species complex</taxon>
    </lineage>
</organism>
<feature type="compositionally biased region" description="Basic and acidic residues" evidence="1">
    <location>
        <begin position="103"/>
        <end position="126"/>
    </location>
</feature>
<dbReference type="Proteomes" id="UP001239213">
    <property type="component" value="Unassembled WGS sequence"/>
</dbReference>
<accession>A0AAI9VAE1</accession>
<evidence type="ECO:0000313" key="2">
    <source>
        <dbReference type="EMBL" id="KAK1479888.1"/>
    </source>
</evidence>
<comment type="caution">
    <text evidence="2">The sequence shown here is derived from an EMBL/GenBank/DDBJ whole genome shotgun (WGS) entry which is preliminary data.</text>
</comment>
<sequence length="171" mass="19623">MLRHHIPTQVATPRCWPVRMPGLEPLSASRFVQPLLLTVARRTPTLTWHAQFLLPATRKFNLFLQLYYCMLGFARSRDESAQDNSSSKQQARPFQPTPYPLESLRKSMAREDGENREMDGDLTERGRKGKAGIAVNLQPATSTTIPLTRKTEKWRYFQLFNSPTANAQQTF</sequence>